<keyword evidence="4" id="KW-1185">Reference proteome</keyword>
<organism evidence="3 4">
    <name type="scientific">Rhodococcus coprophilus</name>
    <dbReference type="NCBI Taxonomy" id="38310"/>
    <lineage>
        <taxon>Bacteria</taxon>
        <taxon>Bacillati</taxon>
        <taxon>Actinomycetota</taxon>
        <taxon>Actinomycetes</taxon>
        <taxon>Mycobacteriales</taxon>
        <taxon>Nocardiaceae</taxon>
        <taxon>Rhodococcus</taxon>
    </lineage>
</organism>
<dbReference type="Proteomes" id="UP000249091">
    <property type="component" value="Chromosome 1"/>
</dbReference>
<dbReference type="RefSeq" id="WP_072703480.1">
    <property type="nucleotide sequence ID" value="NZ_JAFBBL010000001.1"/>
</dbReference>
<dbReference type="InterPro" id="IPR012349">
    <property type="entry name" value="Split_barrel_FMN-bd"/>
</dbReference>
<dbReference type="GO" id="GO:0005886">
    <property type="term" value="C:plasma membrane"/>
    <property type="evidence" value="ECO:0007669"/>
    <property type="project" value="TreeGrafter"/>
</dbReference>
<dbReference type="AlphaFoldDB" id="A0A2X4U7K2"/>
<dbReference type="GO" id="GO:0070967">
    <property type="term" value="F:coenzyme F420 binding"/>
    <property type="evidence" value="ECO:0007669"/>
    <property type="project" value="TreeGrafter"/>
</dbReference>
<comment type="similarity">
    <text evidence="1">Belongs to the F420H(2)-dependent quinone reductase family.</text>
</comment>
<evidence type="ECO:0000256" key="2">
    <source>
        <dbReference type="ARBA" id="ARBA00049106"/>
    </source>
</evidence>
<evidence type="ECO:0000256" key="1">
    <source>
        <dbReference type="ARBA" id="ARBA00008710"/>
    </source>
</evidence>
<dbReference type="PANTHER" id="PTHR39428:SF3">
    <property type="entry name" value="DEAZAFLAVIN-DEPENDENT NITROREDUCTASE"/>
    <property type="match status" value="1"/>
</dbReference>
<dbReference type="EMBL" id="LS483468">
    <property type="protein sequence ID" value="SQI35786.1"/>
    <property type="molecule type" value="Genomic_DNA"/>
</dbReference>
<name>A0A2X4U7K2_9NOCA</name>
<comment type="catalytic activity">
    <reaction evidence="2">
        <text>oxidized coenzyme F420-(gamma-L-Glu)(n) + a quinol + H(+) = reduced coenzyme F420-(gamma-L-Glu)(n) + a quinone</text>
        <dbReference type="Rhea" id="RHEA:39663"/>
        <dbReference type="Rhea" id="RHEA-COMP:12939"/>
        <dbReference type="Rhea" id="RHEA-COMP:14378"/>
        <dbReference type="ChEBI" id="CHEBI:15378"/>
        <dbReference type="ChEBI" id="CHEBI:24646"/>
        <dbReference type="ChEBI" id="CHEBI:132124"/>
        <dbReference type="ChEBI" id="CHEBI:133980"/>
        <dbReference type="ChEBI" id="CHEBI:139511"/>
    </reaction>
</comment>
<protein>
    <submittedName>
        <fullName evidence="3">Nitroreductase Rv1558/MT1609</fullName>
        <ecNumber evidence="3">1.-.-.-</ecNumber>
    </submittedName>
</protein>
<dbReference type="KEGG" id="rcr:NCTC10994_03110"/>
<evidence type="ECO:0000313" key="3">
    <source>
        <dbReference type="EMBL" id="SQI35786.1"/>
    </source>
</evidence>
<sequence>MNPFRPLAIRIGRLPWLPKYSRPIIAVDKTIQRLTRGKFTLLKIGGLPSLALTVRGRKSGEPRTTPLLCVPHDGGWLVVGSNWGHPKPPAWALNLSEADEASVLYEGEQTQVSVRIAEGDERARLWSVLVKTWPNYDLYAQRTDRTLPVFVLTPKSG</sequence>
<dbReference type="STRING" id="1219011.GCA_001895045_03621"/>
<reference evidence="3 4" key="1">
    <citation type="submission" date="2018-06" db="EMBL/GenBank/DDBJ databases">
        <authorList>
            <consortium name="Pathogen Informatics"/>
            <person name="Doyle S."/>
        </authorList>
    </citation>
    <scope>NUCLEOTIDE SEQUENCE [LARGE SCALE GENOMIC DNA]</scope>
    <source>
        <strain evidence="3 4">NCTC10994</strain>
    </source>
</reference>
<dbReference type="GO" id="GO:0052755">
    <property type="term" value="F:coenzyme F420H2:quinone oxidoreductase activity"/>
    <property type="evidence" value="ECO:0007669"/>
    <property type="project" value="RHEA"/>
</dbReference>
<dbReference type="Pfam" id="PF04075">
    <property type="entry name" value="F420H2_quin_red"/>
    <property type="match status" value="1"/>
</dbReference>
<evidence type="ECO:0000313" key="4">
    <source>
        <dbReference type="Proteomes" id="UP000249091"/>
    </source>
</evidence>
<gene>
    <name evidence="3" type="ORF">NCTC10994_03110</name>
</gene>
<dbReference type="Gene3D" id="2.30.110.10">
    <property type="entry name" value="Electron Transport, Fmn-binding Protein, Chain A"/>
    <property type="match status" value="1"/>
</dbReference>
<proteinExistence type="inferred from homology"/>
<dbReference type="EC" id="1.-.-.-" evidence="3"/>
<accession>A0A2X4U7K2</accession>
<dbReference type="NCBIfam" id="TIGR00026">
    <property type="entry name" value="hi_GC_TIGR00026"/>
    <property type="match status" value="1"/>
</dbReference>
<dbReference type="PANTHER" id="PTHR39428">
    <property type="entry name" value="F420H(2)-DEPENDENT QUINONE REDUCTASE RV1261C"/>
    <property type="match status" value="1"/>
</dbReference>
<dbReference type="InterPro" id="IPR004378">
    <property type="entry name" value="F420H2_quin_Rdtase"/>
</dbReference>
<dbReference type="SUPFAM" id="SSF50475">
    <property type="entry name" value="FMN-binding split barrel"/>
    <property type="match status" value="1"/>
</dbReference>
<keyword evidence="3" id="KW-0560">Oxidoreductase</keyword>